<reference evidence="2 3" key="1">
    <citation type="journal article" date="2008" name="Nature">
        <title>The genome of Laccaria bicolor provides insights into mycorrhizal symbiosis.</title>
        <authorList>
            <person name="Martin F."/>
            <person name="Aerts A."/>
            <person name="Ahren D."/>
            <person name="Brun A."/>
            <person name="Danchin E.G.J."/>
            <person name="Duchaussoy F."/>
            <person name="Gibon J."/>
            <person name="Kohler A."/>
            <person name="Lindquist E."/>
            <person name="Pereda V."/>
            <person name="Salamov A."/>
            <person name="Shapiro H.J."/>
            <person name="Wuyts J."/>
            <person name="Blaudez D."/>
            <person name="Buee M."/>
            <person name="Brokstein P."/>
            <person name="Canbaeck B."/>
            <person name="Cohen D."/>
            <person name="Courty P.E."/>
            <person name="Coutinho P.M."/>
            <person name="Delaruelle C."/>
            <person name="Detter J.C."/>
            <person name="Deveau A."/>
            <person name="DiFazio S."/>
            <person name="Duplessis S."/>
            <person name="Fraissinet-Tachet L."/>
            <person name="Lucic E."/>
            <person name="Frey-Klett P."/>
            <person name="Fourrey C."/>
            <person name="Feussner I."/>
            <person name="Gay G."/>
            <person name="Grimwood J."/>
            <person name="Hoegger P.J."/>
            <person name="Jain P."/>
            <person name="Kilaru S."/>
            <person name="Labbe J."/>
            <person name="Lin Y.C."/>
            <person name="Legue V."/>
            <person name="Le Tacon F."/>
            <person name="Marmeisse R."/>
            <person name="Melayah D."/>
            <person name="Montanini B."/>
            <person name="Muratet M."/>
            <person name="Nehls U."/>
            <person name="Niculita-Hirzel H."/>
            <person name="Oudot-Le Secq M.P."/>
            <person name="Peter M."/>
            <person name="Quesneville H."/>
            <person name="Rajashekar B."/>
            <person name="Reich M."/>
            <person name="Rouhier N."/>
            <person name="Schmutz J."/>
            <person name="Yin T."/>
            <person name="Chalot M."/>
            <person name="Henrissat B."/>
            <person name="Kuees U."/>
            <person name="Lucas S."/>
            <person name="Van de Peer Y."/>
            <person name="Podila G.K."/>
            <person name="Polle A."/>
            <person name="Pukkila P.J."/>
            <person name="Richardson P.M."/>
            <person name="Rouze P."/>
            <person name="Sanders I.R."/>
            <person name="Stajich J.E."/>
            <person name="Tunlid A."/>
            <person name="Tuskan G."/>
            <person name="Grigoriev I.V."/>
        </authorList>
    </citation>
    <scope>NUCLEOTIDE SEQUENCE [LARGE SCALE GENOMIC DNA]</scope>
    <source>
        <strain evidence="3">S238N-H82 / ATCC MYA-4686</strain>
    </source>
</reference>
<keyword evidence="3" id="KW-1185">Reference proteome</keyword>
<proteinExistence type="predicted"/>
<dbReference type="OrthoDB" id="3203159at2759"/>
<evidence type="ECO:0000256" key="1">
    <source>
        <dbReference type="SAM" id="MobiDB-lite"/>
    </source>
</evidence>
<dbReference type="InParanoid" id="B0CZI0"/>
<dbReference type="KEGG" id="lbc:LACBIDRAFT_323223"/>
<feature type="region of interest" description="Disordered" evidence="1">
    <location>
        <begin position="617"/>
        <end position="710"/>
    </location>
</feature>
<evidence type="ECO:0000313" key="3">
    <source>
        <dbReference type="Proteomes" id="UP000001194"/>
    </source>
</evidence>
<feature type="compositionally biased region" description="Polar residues" evidence="1">
    <location>
        <begin position="580"/>
        <end position="599"/>
    </location>
</feature>
<organism evidence="3">
    <name type="scientific">Laccaria bicolor (strain S238N-H82 / ATCC MYA-4686)</name>
    <name type="common">Bicoloured deceiver</name>
    <name type="synonym">Laccaria laccata var. bicolor</name>
    <dbReference type="NCBI Taxonomy" id="486041"/>
    <lineage>
        <taxon>Eukaryota</taxon>
        <taxon>Fungi</taxon>
        <taxon>Dikarya</taxon>
        <taxon>Basidiomycota</taxon>
        <taxon>Agaricomycotina</taxon>
        <taxon>Agaricomycetes</taxon>
        <taxon>Agaricomycetidae</taxon>
        <taxon>Agaricales</taxon>
        <taxon>Agaricineae</taxon>
        <taxon>Hydnangiaceae</taxon>
        <taxon>Laccaria</taxon>
    </lineage>
</organism>
<feature type="region of interest" description="Disordered" evidence="1">
    <location>
        <begin position="1"/>
        <end position="43"/>
    </location>
</feature>
<evidence type="ECO:0000313" key="2">
    <source>
        <dbReference type="EMBL" id="EDR12628.1"/>
    </source>
</evidence>
<dbReference type="AlphaFoldDB" id="B0CZI0"/>
<sequence>MSKSSTPIPPSGTTNTSRGKETALDTSTQNVFTPGTPDIPEDLDMTEVPFFNTVQGPDQETPIPSMVEPEHPDIEDLTELGTPFAFEDLPDRGSYREIFIEFPGCMPFSSFGETVTDTGFDRSEKIFALAGRHRQALQLGEAALRRPIYNSYNKVVTRKGRKDLFKEEMDTLKELLSRLYYFNDESNVAGFALQRIILVNLNHQLKARRNEAEEDFIISGEGVPTLPRWGLNSKADEFWSANDFEILGACFRREVENFLAYLAEHHDFSKAKKGNKHEQRTTIITKPSHKKVISAHLSRNKGHANRFAANRNTSVFGHPAQNSSSHTFKELFGVRQGEDAIESQNGDDDSVHSGSHKSGTGIYNQQGQRRSGGDPGDPDGSDSDDGGSNGPRRGPKRTAVPDKSRRNPFETTPEGGNSTTVKAPPEPQFDTKLKMDTIPTWDGNPENLRRWLLKINSLAKRSTIVFKQLGSAEIWYYSQSVDTRDRIEQDWSTLRAAIGEYYMNRAFLDRQKARANRASYRDMGNGRETPKRELINEIMEGAPSFWATVVTPHLLLDLEQFQLSVKFHEDSLLRLGGGENSLNRQVNSNYSKDNSQRNPYNPFRNARVNLVGWTKAASNPQFPKDDANVSPRGTPEEKGARPCRHCGSGKHWDKDCRHARKGEKRARVNAVTTTAEEDRAEEEYDNIYYERFSDEEDIEDNPDFPKPSQP</sequence>
<feature type="compositionally biased region" description="Basic and acidic residues" evidence="1">
    <location>
        <begin position="399"/>
        <end position="408"/>
    </location>
</feature>
<name>B0CZI0_LACBS</name>
<accession>B0CZI0</accession>
<dbReference type="EMBL" id="DS547094">
    <property type="protein sequence ID" value="EDR12628.1"/>
    <property type="molecule type" value="Genomic_DNA"/>
</dbReference>
<dbReference type="GeneID" id="6072334"/>
<gene>
    <name evidence="2" type="ORF">LACBIDRAFT_323223</name>
</gene>
<feature type="region of interest" description="Disordered" evidence="1">
    <location>
        <begin position="340"/>
        <end position="438"/>
    </location>
</feature>
<feature type="compositionally biased region" description="Polar residues" evidence="1">
    <location>
        <begin position="352"/>
        <end position="368"/>
    </location>
</feature>
<feature type="compositionally biased region" description="Acidic residues" evidence="1">
    <location>
        <begin position="376"/>
        <end position="385"/>
    </location>
</feature>
<feature type="compositionally biased region" description="Acidic residues" evidence="1">
    <location>
        <begin position="693"/>
        <end position="702"/>
    </location>
</feature>
<feature type="compositionally biased region" description="Polar residues" evidence="1">
    <location>
        <begin position="24"/>
        <end position="33"/>
    </location>
</feature>
<dbReference type="Proteomes" id="UP000001194">
    <property type="component" value="Unassembled WGS sequence"/>
</dbReference>
<feature type="compositionally biased region" description="Polar residues" evidence="1">
    <location>
        <begin position="1"/>
        <end position="17"/>
    </location>
</feature>
<dbReference type="HOGENOM" id="CLU_356413_0_0_1"/>
<feature type="region of interest" description="Disordered" evidence="1">
    <location>
        <begin position="578"/>
        <end position="601"/>
    </location>
</feature>
<protein>
    <submittedName>
        <fullName evidence="2">Predicted protein</fullName>
    </submittedName>
</protein>
<dbReference type="RefSeq" id="XP_001876892.1">
    <property type="nucleotide sequence ID" value="XM_001876857.1"/>
</dbReference>